<proteinExistence type="predicted"/>
<accession>A0A8S1TXV3</accession>
<dbReference type="AlphaFoldDB" id="A0A8S1TXV3"/>
<evidence type="ECO:0000313" key="1">
    <source>
        <dbReference type="EMBL" id="CAD8157136.1"/>
    </source>
</evidence>
<evidence type="ECO:0000313" key="2">
    <source>
        <dbReference type="EMBL" id="CAD8157138.1"/>
    </source>
</evidence>
<evidence type="ECO:0000313" key="3">
    <source>
        <dbReference type="Proteomes" id="UP000683925"/>
    </source>
</evidence>
<comment type="caution">
    <text evidence="2">The sequence shown here is derived from an EMBL/GenBank/DDBJ whole genome shotgun (WGS) entry which is preliminary data.</text>
</comment>
<reference evidence="2" key="1">
    <citation type="submission" date="2021-01" db="EMBL/GenBank/DDBJ databases">
        <authorList>
            <consortium name="Genoscope - CEA"/>
            <person name="William W."/>
        </authorList>
    </citation>
    <scope>NUCLEOTIDE SEQUENCE</scope>
</reference>
<dbReference type="OrthoDB" id="316859at2759"/>
<dbReference type="OMA" id="QQNYRTF"/>
<sequence length="88" mass="10008">MLSSKNKEPLYIISDQMKKLTIIINNIKQEAAQVQDDTLNLQYNYRTFATAEALNSQITVLFLTANGALFILKRIAIPIWIEIGGYMD</sequence>
<gene>
    <name evidence="1" type="ORF">POCTA_138.1.T0330162</name>
    <name evidence="2" type="ORF">POCTA_138.1.T0330164</name>
</gene>
<organism evidence="2 3">
    <name type="scientific">Paramecium octaurelia</name>
    <dbReference type="NCBI Taxonomy" id="43137"/>
    <lineage>
        <taxon>Eukaryota</taxon>
        <taxon>Sar</taxon>
        <taxon>Alveolata</taxon>
        <taxon>Ciliophora</taxon>
        <taxon>Intramacronucleata</taxon>
        <taxon>Oligohymenophorea</taxon>
        <taxon>Peniculida</taxon>
        <taxon>Parameciidae</taxon>
        <taxon>Paramecium</taxon>
    </lineage>
</organism>
<keyword evidence="3" id="KW-1185">Reference proteome</keyword>
<dbReference type="Proteomes" id="UP000683925">
    <property type="component" value="Unassembled WGS sequence"/>
</dbReference>
<dbReference type="EMBL" id="CAJJDP010000033">
    <property type="protein sequence ID" value="CAD8157138.1"/>
    <property type="molecule type" value="Genomic_DNA"/>
</dbReference>
<name>A0A8S1TXV3_PAROT</name>
<dbReference type="EMBL" id="CAJJDP010000033">
    <property type="protein sequence ID" value="CAD8157136.1"/>
    <property type="molecule type" value="Genomic_DNA"/>
</dbReference>
<protein>
    <submittedName>
        <fullName evidence="2">Uncharacterized protein</fullName>
    </submittedName>
</protein>